<dbReference type="Gene3D" id="2.70.98.10">
    <property type="match status" value="1"/>
</dbReference>
<dbReference type="RefSeq" id="WP_379510283.1">
    <property type="nucleotide sequence ID" value="NZ_JBHRTQ010000010.1"/>
</dbReference>
<dbReference type="InterPro" id="IPR037481">
    <property type="entry name" value="LacX"/>
</dbReference>
<sequence length="294" mass="31737">MPPDLVPIASDRISAAINPLGAELWSLRDGAGRNYLTDADPAFWTGHAPLLFPIVGALNGGTYRLGACEYALPRHGFARTSRFALVAHDAASATFRLTDSPETRASWPFAFQLDMVFTAEGDTLRTEARVTNPDTCPLWFSFGFHPAFAWPLPGGAAREAHRLVFADCEPEPVRRLDPASGLVLPGPQPTPVDGDTLAPTPALFESDALIMDGLRSRRCTWGAPGGSRLELHFPDSPMLGIWQKPGAAFLCIEPWQGLADPVGFAGDFRVKPGMVELDGGGTCRFRMDLRVIPG</sequence>
<dbReference type="Proteomes" id="UP001595604">
    <property type="component" value="Unassembled WGS sequence"/>
</dbReference>
<dbReference type="InterPro" id="IPR014718">
    <property type="entry name" value="GH-type_carb-bd"/>
</dbReference>
<evidence type="ECO:0000313" key="1">
    <source>
        <dbReference type="EMBL" id="MFC3174904.1"/>
    </source>
</evidence>
<keyword evidence="2" id="KW-1185">Reference proteome</keyword>
<protein>
    <submittedName>
        <fullName evidence="1">Aldose 1-epimerase family protein</fullName>
    </submittedName>
</protein>
<dbReference type="InterPro" id="IPR011013">
    <property type="entry name" value="Gal_mutarotase_sf_dom"/>
</dbReference>
<reference evidence="2" key="1">
    <citation type="journal article" date="2019" name="Int. J. Syst. Evol. Microbiol.">
        <title>The Global Catalogue of Microorganisms (GCM) 10K type strain sequencing project: providing services to taxonomists for standard genome sequencing and annotation.</title>
        <authorList>
            <consortium name="The Broad Institute Genomics Platform"/>
            <consortium name="The Broad Institute Genome Sequencing Center for Infectious Disease"/>
            <person name="Wu L."/>
            <person name="Ma J."/>
        </authorList>
    </citation>
    <scope>NUCLEOTIDE SEQUENCE [LARGE SCALE GENOMIC DNA]</scope>
    <source>
        <strain evidence="2">KCTC 42984</strain>
    </source>
</reference>
<proteinExistence type="predicted"/>
<dbReference type="Pfam" id="PF01263">
    <property type="entry name" value="Aldose_epim"/>
    <property type="match status" value="1"/>
</dbReference>
<dbReference type="InterPro" id="IPR008183">
    <property type="entry name" value="Aldose_1/G6P_1-epimerase"/>
</dbReference>
<organism evidence="1 2">
    <name type="scientific">Novosphingobium bradum</name>
    <dbReference type="NCBI Taxonomy" id="1737444"/>
    <lineage>
        <taxon>Bacteria</taxon>
        <taxon>Pseudomonadati</taxon>
        <taxon>Pseudomonadota</taxon>
        <taxon>Alphaproteobacteria</taxon>
        <taxon>Sphingomonadales</taxon>
        <taxon>Sphingomonadaceae</taxon>
        <taxon>Novosphingobium</taxon>
    </lineage>
</organism>
<dbReference type="EMBL" id="JBHRTQ010000010">
    <property type="protein sequence ID" value="MFC3174904.1"/>
    <property type="molecule type" value="Genomic_DNA"/>
</dbReference>
<dbReference type="CDD" id="cd09024">
    <property type="entry name" value="Aldose_epim_lacX"/>
    <property type="match status" value="1"/>
</dbReference>
<accession>A0ABV7IQH2</accession>
<gene>
    <name evidence="1" type="ORF">ACFOD9_11650</name>
</gene>
<dbReference type="SUPFAM" id="SSF74650">
    <property type="entry name" value="Galactose mutarotase-like"/>
    <property type="match status" value="1"/>
</dbReference>
<dbReference type="PANTHER" id="PTHR11122">
    <property type="entry name" value="APOSPORY-ASSOCIATED PROTEIN C-RELATED"/>
    <property type="match status" value="1"/>
</dbReference>
<dbReference type="PANTHER" id="PTHR11122:SF13">
    <property type="entry name" value="GLUCOSE-6-PHOSPHATE 1-EPIMERASE"/>
    <property type="match status" value="1"/>
</dbReference>
<evidence type="ECO:0000313" key="2">
    <source>
        <dbReference type="Proteomes" id="UP001595604"/>
    </source>
</evidence>
<comment type="caution">
    <text evidence="1">The sequence shown here is derived from an EMBL/GenBank/DDBJ whole genome shotgun (WGS) entry which is preliminary data.</text>
</comment>
<name>A0ABV7IQH2_9SPHN</name>